<evidence type="ECO:0000313" key="7">
    <source>
        <dbReference type="Proteomes" id="UP000076927"/>
    </source>
</evidence>
<dbReference type="PROSITE" id="PS51192">
    <property type="entry name" value="HELICASE_ATP_BIND_1"/>
    <property type="match status" value="1"/>
</dbReference>
<dbReference type="PATRIC" id="fig|1178515.4.peg.3421"/>
<dbReference type="Gene3D" id="3.40.50.300">
    <property type="entry name" value="P-loop containing nucleotide triphosphate hydrolases"/>
    <property type="match status" value="1"/>
</dbReference>
<name>A0A172TKY2_9BACL</name>
<dbReference type="SMART" id="SM00490">
    <property type="entry name" value="HELICc"/>
    <property type="match status" value="1"/>
</dbReference>
<proteinExistence type="predicted"/>
<dbReference type="Gene3D" id="3.40.50.10810">
    <property type="entry name" value="Tandem AAA-ATPase domain"/>
    <property type="match status" value="1"/>
</dbReference>
<evidence type="ECO:0000259" key="3">
    <source>
        <dbReference type="PROSITE" id="PS50966"/>
    </source>
</evidence>
<evidence type="ECO:0000256" key="2">
    <source>
        <dbReference type="PROSITE-ProRule" id="PRU00325"/>
    </source>
</evidence>
<keyword evidence="7" id="KW-1185">Reference proteome</keyword>
<dbReference type="AlphaFoldDB" id="A0A172TKY2"/>
<dbReference type="InterPro" id="IPR038718">
    <property type="entry name" value="SNF2-like_sf"/>
</dbReference>
<evidence type="ECO:0000313" key="6">
    <source>
        <dbReference type="EMBL" id="ANE47698.1"/>
    </source>
</evidence>
<evidence type="ECO:0000259" key="5">
    <source>
        <dbReference type="PROSITE" id="PS51194"/>
    </source>
</evidence>
<keyword evidence="6" id="KW-0547">Nucleotide-binding</keyword>
<feature type="domain" description="Helicase C-terminal" evidence="5">
    <location>
        <begin position="916"/>
        <end position="1080"/>
    </location>
</feature>
<dbReference type="Pfam" id="PF00271">
    <property type="entry name" value="Helicase_C"/>
    <property type="match status" value="1"/>
</dbReference>
<evidence type="ECO:0000256" key="1">
    <source>
        <dbReference type="ARBA" id="ARBA00022801"/>
    </source>
</evidence>
<dbReference type="GO" id="GO:0016787">
    <property type="term" value="F:hydrolase activity"/>
    <property type="evidence" value="ECO:0007669"/>
    <property type="project" value="UniProtKB-KW"/>
</dbReference>
<dbReference type="InterPro" id="IPR007527">
    <property type="entry name" value="Znf_SWIM"/>
</dbReference>
<keyword evidence="2" id="KW-0862">Zinc</keyword>
<dbReference type="InterPro" id="IPR014001">
    <property type="entry name" value="Helicase_ATP-bd"/>
</dbReference>
<dbReference type="GO" id="GO:0005524">
    <property type="term" value="F:ATP binding"/>
    <property type="evidence" value="ECO:0007669"/>
    <property type="project" value="InterPro"/>
</dbReference>
<keyword evidence="2" id="KW-0479">Metal-binding</keyword>
<keyword evidence="2" id="KW-0863">Zinc-finger</keyword>
<gene>
    <name evidence="6" type="ORF">SY83_17005</name>
</gene>
<protein>
    <submittedName>
        <fullName evidence="6">Helicase SNF</fullName>
    </submittedName>
</protein>
<dbReference type="Pfam" id="PF04434">
    <property type="entry name" value="SWIM"/>
    <property type="match status" value="1"/>
</dbReference>
<accession>A0A172TKY2</accession>
<dbReference type="InterPro" id="IPR013663">
    <property type="entry name" value="Helicase_SWF/SNF/SWI_bac"/>
</dbReference>
<feature type="domain" description="SWIM-type" evidence="3">
    <location>
        <begin position="56"/>
        <end position="93"/>
    </location>
</feature>
<organism evidence="6 7">
    <name type="scientific">Paenibacillus swuensis</name>
    <dbReference type="NCBI Taxonomy" id="1178515"/>
    <lineage>
        <taxon>Bacteria</taxon>
        <taxon>Bacillati</taxon>
        <taxon>Bacillota</taxon>
        <taxon>Bacilli</taxon>
        <taxon>Bacillales</taxon>
        <taxon>Paenibacillaceae</taxon>
        <taxon>Paenibacillus</taxon>
    </lineage>
</organism>
<dbReference type="SMART" id="SM00487">
    <property type="entry name" value="DEXDc"/>
    <property type="match status" value="1"/>
</dbReference>
<dbReference type="STRING" id="1178515.SY83_17005"/>
<dbReference type="PANTHER" id="PTHR10799">
    <property type="entry name" value="SNF2/RAD54 HELICASE FAMILY"/>
    <property type="match status" value="1"/>
</dbReference>
<dbReference type="KEGG" id="pswu:SY83_17005"/>
<dbReference type="InterPro" id="IPR000330">
    <property type="entry name" value="SNF2_N"/>
</dbReference>
<dbReference type="OrthoDB" id="9760715at2"/>
<feature type="domain" description="Helicase ATP-binding" evidence="4">
    <location>
        <begin position="643"/>
        <end position="806"/>
    </location>
</feature>
<keyword evidence="6" id="KW-0067">ATP-binding</keyword>
<dbReference type="PROSITE" id="PS50966">
    <property type="entry name" value="ZF_SWIM"/>
    <property type="match status" value="1"/>
</dbReference>
<dbReference type="RefSeq" id="WP_068608653.1">
    <property type="nucleotide sequence ID" value="NZ_CP011388.1"/>
</dbReference>
<dbReference type="GO" id="GO:0004386">
    <property type="term" value="F:helicase activity"/>
    <property type="evidence" value="ECO:0007669"/>
    <property type="project" value="UniProtKB-KW"/>
</dbReference>
<dbReference type="InterPro" id="IPR027417">
    <property type="entry name" value="P-loop_NTPase"/>
</dbReference>
<dbReference type="InterPro" id="IPR049730">
    <property type="entry name" value="SNF2/RAD54-like_C"/>
</dbReference>
<keyword evidence="1" id="KW-0378">Hydrolase</keyword>
<dbReference type="Pfam" id="PF00176">
    <property type="entry name" value="SNF2-rel_dom"/>
    <property type="match status" value="1"/>
</dbReference>
<dbReference type="FunFam" id="3.40.50.300:FF:000533">
    <property type="entry name" value="Helicase, Snf2 family"/>
    <property type="match status" value="1"/>
</dbReference>
<dbReference type="CDD" id="cd18793">
    <property type="entry name" value="SF2_C_SNF"/>
    <property type="match status" value="1"/>
</dbReference>
<dbReference type="PROSITE" id="PS51194">
    <property type="entry name" value="HELICASE_CTER"/>
    <property type="match status" value="1"/>
</dbReference>
<dbReference type="EMBL" id="CP011388">
    <property type="protein sequence ID" value="ANE47698.1"/>
    <property type="molecule type" value="Genomic_DNA"/>
</dbReference>
<dbReference type="Pfam" id="PF08455">
    <property type="entry name" value="SNF2_assoc"/>
    <property type="match status" value="1"/>
</dbReference>
<keyword evidence="6" id="KW-0347">Helicase</keyword>
<dbReference type="SUPFAM" id="SSF52540">
    <property type="entry name" value="P-loop containing nucleoside triphosphate hydrolases"/>
    <property type="match status" value="2"/>
</dbReference>
<dbReference type="InterPro" id="IPR001650">
    <property type="entry name" value="Helicase_C-like"/>
</dbReference>
<reference evidence="6 7" key="1">
    <citation type="submission" date="2015-01" db="EMBL/GenBank/DDBJ databases">
        <title>Paenibacillus swuensis/DY6/whole genome sequencing.</title>
        <authorList>
            <person name="Kim M.K."/>
            <person name="Srinivasan S."/>
            <person name="Lee J.-J."/>
        </authorList>
    </citation>
    <scope>NUCLEOTIDE SEQUENCE [LARGE SCALE GENOMIC DNA]</scope>
    <source>
        <strain evidence="6 7">DY6</strain>
    </source>
</reference>
<dbReference type="GO" id="GO:0008270">
    <property type="term" value="F:zinc ion binding"/>
    <property type="evidence" value="ECO:0007669"/>
    <property type="project" value="UniProtKB-KW"/>
</dbReference>
<sequence>MSYTLRLKDIQNHCGQIAYRTGTALFRSGKVTIQHLDLDPLECQGSVQSSGNFEQVSVHVNHQNELVASCSCPTLSSFDKYCSHIAGVLLSIYFQQQDNMTNPSSKAKKDAPAYESELSNEVLKLFTGRSAGSLATRSMFDTREKLQVEFSCKPIGIGSGPVMMCIALKIGTQRLYAVPDIRDYLSQLSLQKTILISKSFTYDPEMHSMDATDEAAIQLLIQICRSETVHRRSSETLRTHEKKDSLRWLPVPPPLWDRVHTLLLRAPHVRLEHEGRNTDGISISADPLPLQFNIAQTDDGVYRLNVSGMERITVMESYALVVTDGKLWRLGDESVSRLTAFKQMLNRSGQQHVVIPHEQMEPFIDKVVPGLMKLGNVLIEESVSRRLERNQLQAKLYLDRVKDRLLAGLEFHYGDILINPMEETNRSNHPERILLRDGETEQLIMEMIEGAAFTRTESGFFMTDEDAEYHFLYHTVPKLSPYVQVYATSAVKAKLFKSHIIPKIHLTFDERTDWLEFKFQMNGIPEEDIRTLITALKEKRKYHRLANGSLLSLEDASFQRIMDFMNKVDINPADLESNRIQIPLTRGLPSINQQDLGPSISLSKPLRRLLEHLRNPDHLDHPLPENLTHVLRDYQSYGFQWLKTLARYGFGGILADDMGLGKSLMSIAYIQSVLQEIRDLQRPVLIVCPSSLLYNWLNEFNKFAPQIKVLIALGSKLERHRQLQELSRVDVIVTSYPLLRRDVNSYVNINFHTLFLDEAQYFKNHFTQTAQSVKKLKARHRFALTGTPVENRLEDLWSIYNIVFPGLLPDRQSFRELTQEQVIRQVRPFMLRRLKSEVLQELPDKIETTQASELLPEQKKLYIAYLAKLKQETVKHLNDEGFKKNRIKILAGITRLRQLCCHPSLFVEGYTGSSAKFEQWAALMEDCRNAEKRVLVFSQFTQMLTLMRRQLSEQGISHFYLDGETPAATRMRYCELFNEGERDVFLVSLKAGGTGLNLTGADTVILYDLWWNPAVEQQATDRAHRMGQQKVVHVIRLLAQGTIEDKMYELQQRKKSLMETIVDSGRNTNTDMTLTEEDIREMMLI</sequence>
<dbReference type="Proteomes" id="UP000076927">
    <property type="component" value="Chromosome"/>
</dbReference>
<evidence type="ECO:0000259" key="4">
    <source>
        <dbReference type="PROSITE" id="PS51192"/>
    </source>
</evidence>